<feature type="domain" description="HTH luxR-type" evidence="3">
    <location>
        <begin position="866"/>
        <end position="929"/>
    </location>
</feature>
<reference evidence="4" key="1">
    <citation type="submission" date="2024-07" db="EMBL/GenBank/DDBJ databases">
        <authorList>
            <person name="Yu S.T."/>
        </authorList>
    </citation>
    <scope>NUCLEOTIDE SEQUENCE</scope>
    <source>
        <strain evidence="4">R11</strain>
    </source>
</reference>
<dbReference type="SUPFAM" id="SSF52540">
    <property type="entry name" value="P-loop containing nucleoside triphosphate hydrolases"/>
    <property type="match status" value="1"/>
</dbReference>
<sequence length="929" mass="102040">MEGVALDAAVPRLEGFVGRKAELARLRQCADAARASKPQLVLILGEPGIGKSALLRRHIVELDDFQLLRAACDATEADAAYGVISQLVARITPAEAKTFPLFSEPLPETAAPFQVGAQLLGVLGHLQNDSPLAIVIDDLQWADSESIQALGFALRRLWADRVLVILSARSGTPGHGHDPELWQRLASGPEHTRFLLRGLDRDEVAQLAGESGGDPFNPVTVDRIHQRTGGHPLYVRTVLADVSATTQHLPGPADTLPVPHVLSDVVQQQLGRLPEPSQRLAEAMAVLDQRSPLVMAGAVAGVKDPVEVLEPLLSLGLAQWWPSEMDTPVQTYHQMQRDAIYERIAPKRRRNLHLKAAELAQGAAKWRHLVAAADGVDERLAAELEEQAERASATGNVQSASTYLLWASGLSASEADRERRVAMSAACLLWGFAPGRAKPLRPTVEACSPSPLRDCVLGRYAMNRGQFAESKQLMTSAFHESDGTASLERVALLAASGLGIVHLWQGHGEDIFKVAQRVLTSDRIDPLADLEARLALGFGYLFTQGPHEAAAQITHIMNLPQDPGDAAPSHAPALMWRGVWRTLAGELRGGSRDLSVALRLAREHAVSMLDEKGHAYLATAQYLMGLWDDALINAANGVTIALHEERSWAYCQTHMAASLVASGRGEWKRAREHIRQSERWWEACGPAEYVVWPALSTATLAQAETDYPGMLRALQPVLDLPEHGWRSALESWWRPLHAEALIGSGRLDEAEHALHRIRELTSQTPYLHLISSGLSGWYAHKRGDFDAARASFEEGLSPSVQEDALMHRAFLEHALGRLLMDTKSQDDAVNYLSSARDRYATVRARRFVERCEADLAHCGSWSDDGAQDILASLTQRERHVARLVGKGWTNQEVARELYVSSKTIEYHLSNVFAKLQLTSRRQLMRLLTP</sequence>
<dbReference type="InterPro" id="IPR041664">
    <property type="entry name" value="AAA_16"/>
</dbReference>
<dbReference type="SUPFAM" id="SSF46894">
    <property type="entry name" value="C-terminal effector domain of the bipartite response regulators"/>
    <property type="match status" value="1"/>
</dbReference>
<dbReference type="CDD" id="cd06170">
    <property type="entry name" value="LuxR_C_like"/>
    <property type="match status" value="1"/>
</dbReference>
<keyword evidence="1" id="KW-0547">Nucleotide-binding</keyword>
<evidence type="ECO:0000259" key="3">
    <source>
        <dbReference type="PROSITE" id="PS50043"/>
    </source>
</evidence>
<dbReference type="PANTHER" id="PTHR16305:SF35">
    <property type="entry name" value="TRANSCRIPTIONAL ACTIVATOR DOMAIN"/>
    <property type="match status" value="1"/>
</dbReference>
<dbReference type="SMART" id="SM00421">
    <property type="entry name" value="HTH_LUXR"/>
    <property type="match status" value="1"/>
</dbReference>
<gene>
    <name evidence="4" type="ORF">AB5J55_43515</name>
</gene>
<dbReference type="GO" id="GO:0003677">
    <property type="term" value="F:DNA binding"/>
    <property type="evidence" value="ECO:0007669"/>
    <property type="project" value="InterPro"/>
</dbReference>
<dbReference type="SUPFAM" id="SSF48452">
    <property type="entry name" value="TPR-like"/>
    <property type="match status" value="1"/>
</dbReference>
<dbReference type="InterPro" id="IPR036388">
    <property type="entry name" value="WH-like_DNA-bd_sf"/>
</dbReference>
<dbReference type="GO" id="GO:0006355">
    <property type="term" value="P:regulation of DNA-templated transcription"/>
    <property type="evidence" value="ECO:0007669"/>
    <property type="project" value="InterPro"/>
</dbReference>
<dbReference type="InterPro" id="IPR000792">
    <property type="entry name" value="Tscrpt_reg_LuxR_C"/>
</dbReference>
<evidence type="ECO:0000256" key="1">
    <source>
        <dbReference type="ARBA" id="ARBA00022741"/>
    </source>
</evidence>
<evidence type="ECO:0000313" key="4">
    <source>
        <dbReference type="EMBL" id="XDQ15963.1"/>
    </source>
</evidence>
<dbReference type="Gene3D" id="3.40.50.300">
    <property type="entry name" value="P-loop containing nucleotide triphosphate hydrolases"/>
    <property type="match status" value="1"/>
</dbReference>
<dbReference type="Pfam" id="PF00196">
    <property type="entry name" value="GerE"/>
    <property type="match status" value="1"/>
</dbReference>
<dbReference type="EMBL" id="CP163432">
    <property type="protein sequence ID" value="XDQ15963.1"/>
    <property type="molecule type" value="Genomic_DNA"/>
</dbReference>
<dbReference type="PRINTS" id="PR00038">
    <property type="entry name" value="HTHLUXR"/>
</dbReference>
<dbReference type="GO" id="GO:0004016">
    <property type="term" value="F:adenylate cyclase activity"/>
    <property type="evidence" value="ECO:0007669"/>
    <property type="project" value="TreeGrafter"/>
</dbReference>
<name>A0AB39NEV4_9ACTN</name>
<evidence type="ECO:0000256" key="2">
    <source>
        <dbReference type="ARBA" id="ARBA00022840"/>
    </source>
</evidence>
<proteinExistence type="predicted"/>
<dbReference type="Gene3D" id="1.10.10.10">
    <property type="entry name" value="Winged helix-like DNA-binding domain superfamily/Winged helix DNA-binding domain"/>
    <property type="match status" value="1"/>
</dbReference>
<keyword evidence="2" id="KW-0067">ATP-binding</keyword>
<dbReference type="InterPro" id="IPR011990">
    <property type="entry name" value="TPR-like_helical_dom_sf"/>
</dbReference>
<dbReference type="InterPro" id="IPR027417">
    <property type="entry name" value="P-loop_NTPase"/>
</dbReference>
<dbReference type="PROSITE" id="PS00622">
    <property type="entry name" value="HTH_LUXR_1"/>
    <property type="match status" value="1"/>
</dbReference>
<dbReference type="RefSeq" id="WP_369275887.1">
    <property type="nucleotide sequence ID" value="NZ_CP163432.1"/>
</dbReference>
<accession>A0AB39NEV4</accession>
<dbReference type="GO" id="GO:0005524">
    <property type="term" value="F:ATP binding"/>
    <property type="evidence" value="ECO:0007669"/>
    <property type="project" value="UniProtKB-KW"/>
</dbReference>
<protein>
    <submittedName>
        <fullName evidence="4">AAA family ATPase</fullName>
    </submittedName>
</protein>
<dbReference type="InterPro" id="IPR016032">
    <property type="entry name" value="Sig_transdc_resp-reg_C-effctor"/>
</dbReference>
<dbReference type="PROSITE" id="PS50043">
    <property type="entry name" value="HTH_LUXR_2"/>
    <property type="match status" value="1"/>
</dbReference>
<dbReference type="PANTHER" id="PTHR16305">
    <property type="entry name" value="TESTICULAR SOLUBLE ADENYLYL CYCLASE"/>
    <property type="match status" value="1"/>
</dbReference>
<dbReference type="Pfam" id="PF13191">
    <property type="entry name" value="AAA_16"/>
    <property type="match status" value="1"/>
</dbReference>
<organism evidence="4">
    <name type="scientific">Streptomyces sp. R11</name>
    <dbReference type="NCBI Taxonomy" id="3238625"/>
    <lineage>
        <taxon>Bacteria</taxon>
        <taxon>Bacillati</taxon>
        <taxon>Actinomycetota</taxon>
        <taxon>Actinomycetes</taxon>
        <taxon>Kitasatosporales</taxon>
        <taxon>Streptomycetaceae</taxon>
        <taxon>Streptomyces</taxon>
    </lineage>
</organism>
<dbReference type="AlphaFoldDB" id="A0AB39NEV4"/>
<dbReference type="Gene3D" id="1.25.40.10">
    <property type="entry name" value="Tetratricopeptide repeat domain"/>
    <property type="match status" value="2"/>
</dbReference>
<dbReference type="GO" id="GO:0005737">
    <property type="term" value="C:cytoplasm"/>
    <property type="evidence" value="ECO:0007669"/>
    <property type="project" value="TreeGrafter"/>
</dbReference>